<sequence>MQSAWTRVDEYIVDRLVPSDSALKNVLSANTAANLPPHDVAPNQGKLLHIFARMISARRVLEIGTLGGYSTIWLARALPDDGKVVTLEADAAHAKVARSNIEMAGLASVVELHVAPALESLAKLPAEDPFDLIFIDADKQNNPAYLGWALRLSHSGTVIIGDNVVRDGAITDADSMDPRVQGVRGFFDMIADEPRLTATALQTVGSKGWDGFTIAIVNDQF</sequence>
<dbReference type="PANTHER" id="PTHR10509:SF14">
    <property type="entry name" value="CAFFEOYL-COA O-METHYLTRANSFERASE 3-RELATED"/>
    <property type="match status" value="1"/>
</dbReference>
<dbReference type="CDD" id="cd02440">
    <property type="entry name" value="AdoMet_MTases"/>
    <property type="match status" value="1"/>
</dbReference>
<dbReference type="InterPro" id="IPR050362">
    <property type="entry name" value="Cation-dep_OMT"/>
</dbReference>
<dbReference type="AlphaFoldDB" id="A0A1I9YHB6"/>
<dbReference type="STRING" id="754502.BJG93_10070"/>
<dbReference type="PANTHER" id="PTHR10509">
    <property type="entry name" value="O-METHYLTRANSFERASE-RELATED"/>
    <property type="match status" value="1"/>
</dbReference>
<gene>
    <name evidence="4" type="ORF">BJG93_10070</name>
</gene>
<name>A0A1I9YHB6_9BURK</name>
<dbReference type="Pfam" id="PF01596">
    <property type="entry name" value="Methyltransf_3"/>
    <property type="match status" value="1"/>
</dbReference>
<reference evidence="4" key="2">
    <citation type="submission" date="2021-06" db="EMBL/GenBank/DDBJ databases">
        <authorList>
            <person name="Rogers T.H."/>
            <person name="Ramsay J.P."/>
            <person name="Wang P."/>
            <person name="Terpolilli J."/>
        </authorList>
    </citation>
    <scope>NUCLEOTIDE SEQUENCE</scope>
    <source>
        <strain evidence="4">WSM5005</strain>
    </source>
</reference>
<evidence type="ECO:0000256" key="3">
    <source>
        <dbReference type="ARBA" id="ARBA00022691"/>
    </source>
</evidence>
<dbReference type="PROSITE" id="PS51682">
    <property type="entry name" value="SAM_OMT_I"/>
    <property type="match status" value="1"/>
</dbReference>
<keyword evidence="3" id="KW-0949">S-adenosyl-L-methionine</keyword>
<reference evidence="4" key="1">
    <citation type="submission" date="2016-09" db="EMBL/GenBank/DDBJ databases">
        <title>The Complete Genome of Burkholderia sprentiae wsm5005.</title>
        <authorList>
            <person name="De Meyer S."/>
            <person name="Wang P."/>
            <person name="Terpolilli J."/>
        </authorList>
    </citation>
    <scope>NUCLEOTIDE SEQUENCE [LARGE SCALE GENOMIC DNA]</scope>
    <source>
        <strain evidence="4">WSM5005</strain>
    </source>
</reference>
<dbReference type="Proteomes" id="UP000179860">
    <property type="component" value="Chromosome 1"/>
</dbReference>
<protein>
    <submittedName>
        <fullName evidence="4">O-methyltransferase</fullName>
    </submittedName>
</protein>
<keyword evidence="5" id="KW-1185">Reference proteome</keyword>
<dbReference type="GO" id="GO:0008171">
    <property type="term" value="F:O-methyltransferase activity"/>
    <property type="evidence" value="ECO:0007669"/>
    <property type="project" value="InterPro"/>
</dbReference>
<evidence type="ECO:0000313" key="5">
    <source>
        <dbReference type="Proteomes" id="UP000179860"/>
    </source>
</evidence>
<dbReference type="Gene3D" id="3.40.50.150">
    <property type="entry name" value="Vaccinia Virus protein VP39"/>
    <property type="match status" value="1"/>
</dbReference>
<dbReference type="KEGG" id="pspw:BJG93_10070"/>
<dbReference type="OrthoDB" id="9799672at2"/>
<keyword evidence="1" id="KW-0489">Methyltransferase</keyword>
<dbReference type="GO" id="GO:0032259">
    <property type="term" value="P:methylation"/>
    <property type="evidence" value="ECO:0007669"/>
    <property type="project" value="UniProtKB-KW"/>
</dbReference>
<dbReference type="EMBL" id="CP017561">
    <property type="protein sequence ID" value="APA85699.1"/>
    <property type="molecule type" value="Genomic_DNA"/>
</dbReference>
<proteinExistence type="predicted"/>
<dbReference type="SUPFAM" id="SSF53335">
    <property type="entry name" value="S-adenosyl-L-methionine-dependent methyltransferases"/>
    <property type="match status" value="1"/>
</dbReference>
<keyword evidence="2" id="KW-0808">Transferase</keyword>
<organism evidence="4 5">
    <name type="scientific">Paraburkholderia sprentiae WSM5005</name>
    <dbReference type="NCBI Taxonomy" id="754502"/>
    <lineage>
        <taxon>Bacteria</taxon>
        <taxon>Pseudomonadati</taxon>
        <taxon>Pseudomonadota</taxon>
        <taxon>Betaproteobacteria</taxon>
        <taxon>Burkholderiales</taxon>
        <taxon>Burkholderiaceae</taxon>
        <taxon>Paraburkholderia</taxon>
    </lineage>
</organism>
<evidence type="ECO:0000256" key="1">
    <source>
        <dbReference type="ARBA" id="ARBA00022603"/>
    </source>
</evidence>
<evidence type="ECO:0000313" key="4">
    <source>
        <dbReference type="EMBL" id="APA85699.1"/>
    </source>
</evidence>
<evidence type="ECO:0000256" key="2">
    <source>
        <dbReference type="ARBA" id="ARBA00022679"/>
    </source>
</evidence>
<dbReference type="InterPro" id="IPR002935">
    <property type="entry name" value="SAM_O-MeTrfase"/>
</dbReference>
<accession>A0A1I9YHB6</accession>
<dbReference type="InterPro" id="IPR029063">
    <property type="entry name" value="SAM-dependent_MTases_sf"/>
</dbReference>
<dbReference type="GO" id="GO:0008757">
    <property type="term" value="F:S-adenosylmethionine-dependent methyltransferase activity"/>
    <property type="evidence" value="ECO:0007669"/>
    <property type="project" value="TreeGrafter"/>
</dbReference>
<dbReference type="RefSeq" id="WP_071336565.1">
    <property type="nucleotide sequence ID" value="NZ_CP017561.2"/>
</dbReference>